<evidence type="ECO:0000313" key="10">
    <source>
        <dbReference type="EMBL" id="SFP69231.1"/>
    </source>
</evidence>
<accession>A0A1I5SET0</accession>
<evidence type="ECO:0000256" key="2">
    <source>
        <dbReference type="ARBA" id="ARBA00023251"/>
    </source>
</evidence>
<feature type="domain" description="Polymerase nucleotidyl transferase" evidence="8">
    <location>
        <begin position="33"/>
        <end position="63"/>
    </location>
</feature>
<keyword evidence="2 7" id="KW-0046">Antibiotic resistance</keyword>
<evidence type="ECO:0000256" key="5">
    <source>
        <dbReference type="ARBA" id="ARBA00047831"/>
    </source>
</evidence>
<dbReference type="GO" id="GO:0005524">
    <property type="term" value="F:ATP binding"/>
    <property type="evidence" value="ECO:0007669"/>
    <property type="project" value="UniProtKB-KW"/>
</dbReference>
<gene>
    <name evidence="10" type="ORF">SAMN05216177_104220</name>
</gene>
<dbReference type="GO" id="GO:0046677">
    <property type="term" value="P:response to antibiotic"/>
    <property type="evidence" value="ECO:0007669"/>
    <property type="project" value="UniProtKB-KW"/>
</dbReference>
<dbReference type="Proteomes" id="UP000182025">
    <property type="component" value="Unassembled WGS sequence"/>
</dbReference>
<reference evidence="11" key="1">
    <citation type="submission" date="2016-10" db="EMBL/GenBank/DDBJ databases">
        <authorList>
            <person name="Varghese N."/>
            <person name="Submissions S."/>
        </authorList>
    </citation>
    <scope>NUCLEOTIDE SEQUENCE [LARGE SCALE GENOMIC DNA]</scope>
    <source>
        <strain evidence="11">JCM 15604</strain>
    </source>
</reference>
<dbReference type="GO" id="GO:0070566">
    <property type="term" value="F:adenylyltransferase activity"/>
    <property type="evidence" value="ECO:0007669"/>
    <property type="project" value="InterPro"/>
</dbReference>
<dbReference type="NCBIfam" id="NF010309">
    <property type="entry name" value="PRK13746.1"/>
    <property type="match status" value="1"/>
</dbReference>
<comment type="catalytic activity">
    <reaction evidence="5 7">
        <text>spectinomycin + ATP = 9-O-adenylylspectinomycin + diphosphate</text>
        <dbReference type="Rhea" id="RHEA:63228"/>
        <dbReference type="ChEBI" id="CHEBI:30616"/>
        <dbReference type="ChEBI" id="CHEBI:33019"/>
        <dbReference type="ChEBI" id="CHEBI:146260"/>
        <dbReference type="ChEBI" id="CHEBI:146261"/>
    </reaction>
</comment>
<evidence type="ECO:0000259" key="8">
    <source>
        <dbReference type="Pfam" id="PF01909"/>
    </source>
</evidence>
<evidence type="ECO:0000256" key="4">
    <source>
        <dbReference type="ARBA" id="ARBA00035252"/>
    </source>
</evidence>
<keyword evidence="11" id="KW-1185">Reference proteome</keyword>
<dbReference type="InterPro" id="IPR002934">
    <property type="entry name" value="Polymerase_NTP_transf_dom"/>
</dbReference>
<dbReference type="Pfam" id="PF01909">
    <property type="entry name" value="NTP_transf_2"/>
    <property type="match status" value="1"/>
</dbReference>
<keyword evidence="7" id="KW-0067">ATP-binding</keyword>
<dbReference type="InterPro" id="IPR024172">
    <property type="entry name" value="AadA/Aad9"/>
</dbReference>
<evidence type="ECO:0000256" key="7">
    <source>
        <dbReference type="PIRNR" id="PIRNR000819"/>
    </source>
</evidence>
<dbReference type="AlphaFoldDB" id="A0A1I5SET0"/>
<feature type="domain" description="Adenylyltransferase AadA C-terminal" evidence="9">
    <location>
        <begin position="154"/>
        <end position="256"/>
    </location>
</feature>
<keyword evidence="7" id="KW-0547">Nucleotide-binding</keyword>
<dbReference type="SUPFAM" id="SSF81301">
    <property type="entry name" value="Nucleotidyltransferase"/>
    <property type="match status" value="1"/>
</dbReference>
<dbReference type="InterPro" id="IPR043519">
    <property type="entry name" value="NT_sf"/>
</dbReference>
<dbReference type="EC" id="2.7.7.47" evidence="3 7"/>
<name>A0A1I5SET0_9GAMM</name>
<dbReference type="InterPro" id="IPR025184">
    <property type="entry name" value="AadA_C"/>
</dbReference>
<organism evidence="10 11">
    <name type="scientific">Ectopseudomonas toyotomiensis</name>
    <dbReference type="NCBI Taxonomy" id="554344"/>
    <lineage>
        <taxon>Bacteria</taxon>
        <taxon>Pseudomonadati</taxon>
        <taxon>Pseudomonadota</taxon>
        <taxon>Gammaproteobacteria</taxon>
        <taxon>Pseudomonadales</taxon>
        <taxon>Pseudomonadaceae</taxon>
        <taxon>Ectopseudomonas</taxon>
    </lineage>
</organism>
<keyword evidence="1 7" id="KW-0808">Transferase</keyword>
<evidence type="ECO:0000256" key="3">
    <source>
        <dbReference type="ARBA" id="ARBA00035126"/>
    </source>
</evidence>
<evidence type="ECO:0000313" key="11">
    <source>
        <dbReference type="Proteomes" id="UP000182025"/>
    </source>
</evidence>
<evidence type="ECO:0000256" key="6">
    <source>
        <dbReference type="ARBA" id="ARBA00048566"/>
    </source>
</evidence>
<dbReference type="Gene3D" id="3.30.460.10">
    <property type="entry name" value="Beta Polymerase, domain 2"/>
    <property type="match status" value="1"/>
</dbReference>
<evidence type="ECO:0000256" key="1">
    <source>
        <dbReference type="ARBA" id="ARBA00022679"/>
    </source>
</evidence>
<evidence type="ECO:0000259" key="9">
    <source>
        <dbReference type="Pfam" id="PF13427"/>
    </source>
</evidence>
<dbReference type="CDD" id="cd05403">
    <property type="entry name" value="NT_KNTase_like"/>
    <property type="match status" value="1"/>
</dbReference>
<sequence>MQRNPKQNDENMNLQISNALTLLHHHLGDNLLAVHLFGSAVSGGLKPASDIDMLVTVRTPLSDSTRKALMTDLLRLSAWPATAHLRPLEVTLLVHEAVRPWRYRPMRELQFGEWLRDELQEGRFEPAMADHDLAILLSKARQHAISLMGPPAAELFELVPEADMIRALHDTAAQWSGPDDWLGDECNVVLALARIWLTLSSGEIATKDGAADWLLERLPPEHRPLLETARDVYLGQARDDLAQRPQALAAFIGYARRQIDRLRSESASR</sequence>
<dbReference type="PIRSF" id="PIRSF000819">
    <property type="entry name" value="Streptomycin_3-adenylyltransf"/>
    <property type="match status" value="1"/>
</dbReference>
<dbReference type="EMBL" id="FOXK01000004">
    <property type="protein sequence ID" value="SFP69231.1"/>
    <property type="molecule type" value="Genomic_DNA"/>
</dbReference>
<dbReference type="Pfam" id="PF13427">
    <property type="entry name" value="AadA_C"/>
    <property type="match status" value="1"/>
</dbReference>
<dbReference type="GO" id="GO:0009012">
    <property type="term" value="F:aminoglycoside 3''-adenylyltransferase activity"/>
    <property type="evidence" value="ECO:0007669"/>
    <property type="project" value="UniProtKB-EC"/>
</dbReference>
<keyword evidence="7 10" id="KW-0548">Nucleotidyltransferase</keyword>
<comment type="catalytic activity">
    <reaction evidence="6 7">
        <text>streptomycin + ATP = 3''-O-adenylylstreptomycin + diphosphate</text>
        <dbReference type="Rhea" id="RHEA:20245"/>
        <dbReference type="ChEBI" id="CHEBI:30616"/>
        <dbReference type="ChEBI" id="CHEBI:33019"/>
        <dbReference type="ChEBI" id="CHEBI:58007"/>
        <dbReference type="ChEBI" id="CHEBI:58605"/>
        <dbReference type="EC" id="2.7.7.47"/>
    </reaction>
</comment>
<proteinExistence type="predicted"/>
<protein>
    <recommendedName>
        <fullName evidence="4 7">Aminoglycoside (3'') (9) adenylyltransferase</fullName>
        <ecNumber evidence="3 7">2.7.7.47</ecNumber>
    </recommendedName>
</protein>